<dbReference type="Proteomes" id="UP000256964">
    <property type="component" value="Unassembled WGS sequence"/>
</dbReference>
<organism evidence="6 7">
    <name type="scientific">Lentinus brumalis</name>
    <dbReference type="NCBI Taxonomy" id="2498619"/>
    <lineage>
        <taxon>Eukaryota</taxon>
        <taxon>Fungi</taxon>
        <taxon>Dikarya</taxon>
        <taxon>Basidiomycota</taxon>
        <taxon>Agaricomycotina</taxon>
        <taxon>Agaricomycetes</taxon>
        <taxon>Polyporales</taxon>
        <taxon>Polyporaceae</taxon>
        <taxon>Lentinus</taxon>
    </lineage>
</organism>
<gene>
    <name evidence="6" type="ORF">OH76DRAFT_1172396</name>
</gene>
<feature type="domain" description="MYND-type" evidence="5">
    <location>
        <begin position="283"/>
        <end position="328"/>
    </location>
</feature>
<dbReference type="PROSITE" id="PS50865">
    <property type="entry name" value="ZF_MYND_2"/>
    <property type="match status" value="1"/>
</dbReference>
<evidence type="ECO:0000256" key="1">
    <source>
        <dbReference type="ARBA" id="ARBA00022723"/>
    </source>
</evidence>
<reference evidence="6 7" key="1">
    <citation type="journal article" date="2018" name="Biotechnol. Biofuels">
        <title>Integrative visual omics of the white-rot fungus Polyporus brumalis exposes the biotechnological potential of its oxidative enzymes for delignifying raw plant biomass.</title>
        <authorList>
            <person name="Miyauchi S."/>
            <person name="Rancon A."/>
            <person name="Drula E."/>
            <person name="Hage H."/>
            <person name="Chaduli D."/>
            <person name="Favel A."/>
            <person name="Grisel S."/>
            <person name="Henrissat B."/>
            <person name="Herpoel-Gimbert I."/>
            <person name="Ruiz-Duenas F.J."/>
            <person name="Chevret D."/>
            <person name="Hainaut M."/>
            <person name="Lin J."/>
            <person name="Wang M."/>
            <person name="Pangilinan J."/>
            <person name="Lipzen A."/>
            <person name="Lesage-Meessen L."/>
            <person name="Navarro D."/>
            <person name="Riley R."/>
            <person name="Grigoriev I.V."/>
            <person name="Zhou S."/>
            <person name="Raouche S."/>
            <person name="Rosso M.N."/>
        </authorList>
    </citation>
    <scope>NUCLEOTIDE SEQUENCE [LARGE SCALE GENOMIC DNA]</scope>
    <source>
        <strain evidence="6 7">BRFM 1820</strain>
    </source>
</reference>
<dbReference type="GO" id="GO:0008270">
    <property type="term" value="F:zinc ion binding"/>
    <property type="evidence" value="ECO:0007669"/>
    <property type="project" value="UniProtKB-KW"/>
</dbReference>
<sequence length="457" mass="53337">MPVSQPTDIVDRMCQMHIERRDRTKRKKAKHVQPEDSIPRIHEIVFNRPPVLPAVYANLDDLVILKQELYYDYRKVPDYRKVYRDAIRWIQEYPYEKLKRGEQVYDGPMMLELGVRGIVDCEVDPQYDMTFPAILELLEGLTGIELPLLSLNGKKPPTITGTSFQLRKRALAACAWLNFQSQFCLDPEGSLHAIMDRPWLNNAAYYANMLCWEGPIPYIVIRIASYLTTLQKRFGVDFRKIEGFKEMISMWRAYDDYLVWQADQEKLRLTKVRNAPNRYRCAADGCGVQAVNKKAMRRCGGSCSESVKPYYCSPQCQDKHWFVHRYACKQGLATPPILDDDDDATWIDVEKYDTSYPNVYLPDWLVWSEWNGPEIFIDFPHPGRDYKGEIIRLRTKTFGPEFLRSFRNMWQLPEAYRMVQEALLERSVDRSSMTGKSRPRPNGPLCKKCGCRHVKAA</sequence>
<proteinExistence type="predicted"/>
<dbReference type="AlphaFoldDB" id="A0A371CUE7"/>
<dbReference type="EMBL" id="KZ857458">
    <property type="protein sequence ID" value="RDX43876.1"/>
    <property type="molecule type" value="Genomic_DNA"/>
</dbReference>
<dbReference type="OrthoDB" id="432970at2759"/>
<evidence type="ECO:0000256" key="4">
    <source>
        <dbReference type="PROSITE-ProRule" id="PRU00134"/>
    </source>
</evidence>
<accession>A0A371CUE7</accession>
<keyword evidence="3" id="KW-0862">Zinc</keyword>
<evidence type="ECO:0000259" key="5">
    <source>
        <dbReference type="PROSITE" id="PS50865"/>
    </source>
</evidence>
<dbReference type="STRING" id="139420.A0A371CUE7"/>
<protein>
    <recommendedName>
        <fullName evidence="5">MYND-type domain-containing protein</fullName>
    </recommendedName>
</protein>
<name>A0A371CUE7_9APHY</name>
<dbReference type="Gene3D" id="6.10.140.2220">
    <property type="match status" value="1"/>
</dbReference>
<keyword evidence="2 4" id="KW-0863">Zinc-finger</keyword>
<dbReference type="InterPro" id="IPR002893">
    <property type="entry name" value="Znf_MYND"/>
</dbReference>
<evidence type="ECO:0000256" key="3">
    <source>
        <dbReference type="ARBA" id="ARBA00022833"/>
    </source>
</evidence>
<evidence type="ECO:0000256" key="2">
    <source>
        <dbReference type="ARBA" id="ARBA00022771"/>
    </source>
</evidence>
<evidence type="ECO:0000313" key="7">
    <source>
        <dbReference type="Proteomes" id="UP000256964"/>
    </source>
</evidence>
<dbReference type="SUPFAM" id="SSF144232">
    <property type="entry name" value="HIT/MYND zinc finger-like"/>
    <property type="match status" value="1"/>
</dbReference>
<keyword evidence="1" id="KW-0479">Metal-binding</keyword>
<evidence type="ECO:0000313" key="6">
    <source>
        <dbReference type="EMBL" id="RDX43876.1"/>
    </source>
</evidence>
<keyword evidence="7" id="KW-1185">Reference proteome</keyword>